<dbReference type="EMBL" id="JAGISH010000007">
    <property type="protein sequence ID" value="MBP0483385.1"/>
    <property type="molecule type" value="Genomic_DNA"/>
</dbReference>
<accession>A0A940MKB5</accession>
<evidence type="ECO:0000313" key="2">
    <source>
        <dbReference type="EMBL" id="MBP0483385.1"/>
    </source>
</evidence>
<keyword evidence="2" id="KW-0032">Aminotransferase</keyword>
<dbReference type="AlphaFoldDB" id="A0A940MKB5"/>
<sequence>MQYHPQPVEDYMTANMILLFVNLLWILIAIWSAWGMLPILVIAAVLNHLITRLELHLRQRNGTLGNPADSI</sequence>
<keyword evidence="1" id="KW-1133">Transmembrane helix</keyword>
<dbReference type="RefSeq" id="WP_209361339.1">
    <property type="nucleotide sequence ID" value="NZ_JAGISH010000007.1"/>
</dbReference>
<feature type="transmembrane region" description="Helical" evidence="1">
    <location>
        <begin position="17"/>
        <end position="50"/>
    </location>
</feature>
<organism evidence="2 3">
    <name type="scientific">Sagittula salina</name>
    <dbReference type="NCBI Taxonomy" id="2820268"/>
    <lineage>
        <taxon>Bacteria</taxon>
        <taxon>Pseudomonadati</taxon>
        <taxon>Pseudomonadota</taxon>
        <taxon>Alphaproteobacteria</taxon>
        <taxon>Rhodobacterales</taxon>
        <taxon>Roseobacteraceae</taxon>
        <taxon>Sagittula</taxon>
    </lineage>
</organism>
<evidence type="ECO:0000256" key="1">
    <source>
        <dbReference type="SAM" id="Phobius"/>
    </source>
</evidence>
<dbReference type="GO" id="GO:0008483">
    <property type="term" value="F:transaminase activity"/>
    <property type="evidence" value="ECO:0007669"/>
    <property type="project" value="UniProtKB-KW"/>
</dbReference>
<reference evidence="2" key="1">
    <citation type="submission" date="2021-03" db="EMBL/GenBank/DDBJ databases">
        <title>Sagittula salina sp. nov. strain M10.9X isolated from the marine waste.</title>
        <authorList>
            <person name="Satari L."/>
            <person name="Molina-Menor E."/>
            <person name="Vidal-Verdu A."/>
            <person name="Pascual J."/>
            <person name="Pereto J."/>
            <person name="Porcar M."/>
        </authorList>
    </citation>
    <scope>NUCLEOTIDE SEQUENCE</scope>
    <source>
        <strain evidence="2">M10.9X</strain>
    </source>
</reference>
<comment type="caution">
    <text evidence="2">The sequence shown here is derived from an EMBL/GenBank/DDBJ whole genome shotgun (WGS) entry which is preliminary data.</text>
</comment>
<dbReference type="Proteomes" id="UP000675940">
    <property type="component" value="Unassembled WGS sequence"/>
</dbReference>
<proteinExistence type="predicted"/>
<keyword evidence="2" id="KW-0808">Transferase</keyword>
<keyword evidence="1" id="KW-0812">Transmembrane</keyword>
<name>A0A940MKB5_9RHOB</name>
<gene>
    <name evidence="2" type="ORF">J5474_12895</name>
</gene>
<evidence type="ECO:0000313" key="3">
    <source>
        <dbReference type="Proteomes" id="UP000675940"/>
    </source>
</evidence>
<keyword evidence="1" id="KW-0472">Membrane</keyword>
<keyword evidence="3" id="KW-1185">Reference proteome</keyword>
<protein>
    <submittedName>
        <fullName evidence="2">Histidinol phosphate aminotransferase</fullName>
    </submittedName>
</protein>